<dbReference type="SUPFAM" id="SSF53697">
    <property type="entry name" value="SIS domain"/>
    <property type="match status" value="1"/>
</dbReference>
<evidence type="ECO:0000259" key="3">
    <source>
        <dbReference type="PROSITE" id="PS51464"/>
    </source>
</evidence>
<evidence type="ECO:0000313" key="5">
    <source>
        <dbReference type="EMBL" id="CAB4835978.1"/>
    </source>
</evidence>
<evidence type="ECO:0000256" key="1">
    <source>
        <dbReference type="ARBA" id="ARBA00010523"/>
    </source>
</evidence>
<dbReference type="GO" id="GO:0097367">
    <property type="term" value="F:carbohydrate derivative binding"/>
    <property type="evidence" value="ECO:0007669"/>
    <property type="project" value="InterPro"/>
</dbReference>
<dbReference type="Gene3D" id="3.40.50.10490">
    <property type="entry name" value="Glucose-6-phosphate isomerase like protein, domain 1"/>
    <property type="match status" value="2"/>
</dbReference>
<reference evidence="4" key="1">
    <citation type="submission" date="2020-05" db="EMBL/GenBank/DDBJ databases">
        <authorList>
            <person name="Chiriac C."/>
            <person name="Salcher M."/>
            <person name="Ghai R."/>
            <person name="Kavagutti S V."/>
        </authorList>
    </citation>
    <scope>NUCLEOTIDE SEQUENCE</scope>
</reference>
<gene>
    <name evidence="4" type="ORF">UFOPK2754_03147</name>
    <name evidence="5" type="ORF">UFOPK3139_02710</name>
    <name evidence="6" type="ORF">UFOPK3543_01999</name>
    <name evidence="7" type="ORF">UFOPK3967_02799</name>
</gene>
<name>A0A6J6VKI0_9ZZZZ</name>
<evidence type="ECO:0000256" key="2">
    <source>
        <dbReference type="ARBA" id="ARBA00023235"/>
    </source>
</evidence>
<dbReference type="InterPro" id="IPR001347">
    <property type="entry name" value="SIS_dom"/>
</dbReference>
<sequence>MTPRSDPIARPDSLGLGDALRLVPERTELAMLVVQDAALPRAEDATAIVIVGNGAAGFAAGAVAMVASTTCVVPVISITDGELPAWVGSRSLVVVIDHDEMPERTCRLLAEAAALGATIVATAVPGSVFDRVVALGGTSIALAPSAPVPRAALGALCAAPLVVLDRLGFLPGLEPALDHAVRQLHRRRDELDAPKGVVRVLARRIGRSIPLVTGGGPPGRLAAARWKAQCNLNAKIPAFASALPELGADEISGWGQHGDVTRQVLTSVLLRHAYERPDVRLAFERLVPVLEESLLAVHQVEAAGDGPLAQLLDLAYLGDAVSLELAAQERLDPGPTPGLAML</sequence>
<evidence type="ECO:0000313" key="7">
    <source>
        <dbReference type="EMBL" id="CAB5021530.1"/>
    </source>
</evidence>
<dbReference type="EMBL" id="CAEZYR010000190">
    <property type="protein sequence ID" value="CAB4772094.1"/>
    <property type="molecule type" value="Genomic_DNA"/>
</dbReference>
<dbReference type="Pfam" id="PF10432">
    <property type="entry name" value="bact-PGI_C"/>
    <property type="match status" value="1"/>
</dbReference>
<dbReference type="PROSITE" id="PS51464">
    <property type="entry name" value="SIS"/>
    <property type="match status" value="1"/>
</dbReference>
<dbReference type="EMBL" id="CAFABA010000154">
    <property type="protein sequence ID" value="CAB4835978.1"/>
    <property type="molecule type" value="Genomic_DNA"/>
</dbReference>
<dbReference type="AlphaFoldDB" id="A0A6J6VKI0"/>
<protein>
    <submittedName>
        <fullName evidence="4">Unannotated protein</fullName>
    </submittedName>
</protein>
<dbReference type="GO" id="GO:0004476">
    <property type="term" value="F:mannose-6-phosphate isomerase activity"/>
    <property type="evidence" value="ECO:0007669"/>
    <property type="project" value="InterPro"/>
</dbReference>
<accession>A0A6J6VKI0</accession>
<comment type="similarity">
    <text evidence="1">Belongs to the PGI/PMI family.</text>
</comment>
<dbReference type="GO" id="GO:0005975">
    <property type="term" value="P:carbohydrate metabolic process"/>
    <property type="evidence" value="ECO:0007669"/>
    <property type="project" value="InterPro"/>
</dbReference>
<dbReference type="EMBL" id="CAFBOS010000244">
    <property type="protein sequence ID" value="CAB5021530.1"/>
    <property type="molecule type" value="Genomic_DNA"/>
</dbReference>
<dbReference type="InterPro" id="IPR046348">
    <property type="entry name" value="SIS_dom_sf"/>
</dbReference>
<organism evidence="4">
    <name type="scientific">freshwater metagenome</name>
    <dbReference type="NCBI Taxonomy" id="449393"/>
    <lineage>
        <taxon>unclassified sequences</taxon>
        <taxon>metagenomes</taxon>
        <taxon>ecological metagenomes</taxon>
    </lineage>
</organism>
<evidence type="ECO:0000313" key="4">
    <source>
        <dbReference type="EMBL" id="CAB4772094.1"/>
    </source>
</evidence>
<evidence type="ECO:0000313" key="6">
    <source>
        <dbReference type="EMBL" id="CAB4919532.1"/>
    </source>
</evidence>
<dbReference type="GO" id="GO:1901135">
    <property type="term" value="P:carbohydrate derivative metabolic process"/>
    <property type="evidence" value="ECO:0007669"/>
    <property type="project" value="InterPro"/>
</dbReference>
<dbReference type="InterPro" id="IPR019490">
    <property type="entry name" value="Glu6P/Mann6P_isomerase_C"/>
</dbReference>
<dbReference type="GO" id="GO:0004347">
    <property type="term" value="F:glucose-6-phosphate isomerase activity"/>
    <property type="evidence" value="ECO:0007669"/>
    <property type="project" value="InterPro"/>
</dbReference>
<proteinExistence type="inferred from homology"/>
<keyword evidence="2" id="KW-0413">Isomerase</keyword>
<feature type="domain" description="SIS" evidence="3">
    <location>
        <begin position="38"/>
        <end position="169"/>
    </location>
</feature>
<dbReference type="EMBL" id="CAFBMH010000083">
    <property type="protein sequence ID" value="CAB4919532.1"/>
    <property type="molecule type" value="Genomic_DNA"/>
</dbReference>